<gene>
    <name evidence="3" type="ORF">Q8814_10555</name>
</gene>
<dbReference type="Proteomes" id="UP001331936">
    <property type="component" value="Unassembled WGS sequence"/>
</dbReference>
<dbReference type="SMART" id="SM01012">
    <property type="entry name" value="ANTAR"/>
    <property type="match status" value="1"/>
</dbReference>
<evidence type="ECO:0000313" key="4">
    <source>
        <dbReference type="Proteomes" id="UP001331936"/>
    </source>
</evidence>
<proteinExistence type="predicted"/>
<evidence type="ECO:0000256" key="1">
    <source>
        <dbReference type="SAM" id="MobiDB-lite"/>
    </source>
</evidence>
<evidence type="ECO:0000313" key="3">
    <source>
        <dbReference type="EMBL" id="MEE2032547.1"/>
    </source>
</evidence>
<reference evidence="3 4" key="1">
    <citation type="submission" date="2023-08" db="EMBL/GenBank/DDBJ databases">
        <authorList>
            <person name="Girao M."/>
            <person name="Carvalho M.F."/>
        </authorList>
    </citation>
    <scope>NUCLEOTIDE SEQUENCE [LARGE SCALE GENOMIC DNA]</scope>
    <source>
        <strain evidence="3 4">CC-R104</strain>
    </source>
</reference>
<feature type="domain" description="ANTAR" evidence="2">
    <location>
        <begin position="12"/>
        <end position="73"/>
    </location>
</feature>
<accession>A0ABU7JTD5</accession>
<evidence type="ECO:0000259" key="2">
    <source>
        <dbReference type="PROSITE" id="PS50921"/>
    </source>
</evidence>
<dbReference type="RefSeq" id="WP_330151963.1">
    <property type="nucleotide sequence ID" value="NZ_JAUZMZ010000047.1"/>
</dbReference>
<dbReference type="InterPro" id="IPR036388">
    <property type="entry name" value="WH-like_DNA-bd_sf"/>
</dbReference>
<dbReference type="Pfam" id="PF03861">
    <property type="entry name" value="ANTAR"/>
    <property type="match status" value="1"/>
</dbReference>
<sequence>MAAAEHRTDSSLLESTTPSSTTRRVFDKRELLATAKAIVIEMRKCTEAQAFDELLDVAQRNHVTILGVARDLIDLAAGTPLGHPRRRYVGLDHWEELLSRRLPRSA</sequence>
<protein>
    <submittedName>
        <fullName evidence="3">ANTAR domain-containing protein</fullName>
    </submittedName>
</protein>
<dbReference type="InterPro" id="IPR005561">
    <property type="entry name" value="ANTAR"/>
</dbReference>
<feature type="compositionally biased region" description="Low complexity" evidence="1">
    <location>
        <begin position="10"/>
        <end position="22"/>
    </location>
</feature>
<dbReference type="PROSITE" id="PS50921">
    <property type="entry name" value="ANTAR"/>
    <property type="match status" value="1"/>
</dbReference>
<dbReference type="EMBL" id="JAUZMZ010000047">
    <property type="protein sequence ID" value="MEE2032547.1"/>
    <property type="molecule type" value="Genomic_DNA"/>
</dbReference>
<name>A0ABU7JTD5_9NOCA</name>
<organism evidence="3 4">
    <name type="scientific">Rhodococcus chondri</name>
    <dbReference type="NCBI Taxonomy" id="3065941"/>
    <lineage>
        <taxon>Bacteria</taxon>
        <taxon>Bacillati</taxon>
        <taxon>Actinomycetota</taxon>
        <taxon>Actinomycetes</taxon>
        <taxon>Mycobacteriales</taxon>
        <taxon>Nocardiaceae</taxon>
        <taxon>Rhodococcus</taxon>
    </lineage>
</organism>
<dbReference type="Gene3D" id="1.10.10.10">
    <property type="entry name" value="Winged helix-like DNA-binding domain superfamily/Winged helix DNA-binding domain"/>
    <property type="match status" value="1"/>
</dbReference>
<feature type="region of interest" description="Disordered" evidence="1">
    <location>
        <begin position="1"/>
        <end position="24"/>
    </location>
</feature>
<keyword evidence="4" id="KW-1185">Reference proteome</keyword>
<comment type="caution">
    <text evidence="3">The sequence shown here is derived from an EMBL/GenBank/DDBJ whole genome shotgun (WGS) entry which is preliminary data.</text>
</comment>